<dbReference type="Proteomes" id="UP000270296">
    <property type="component" value="Unassembled WGS sequence"/>
</dbReference>
<organism evidence="3">
    <name type="scientific">Soboliphyme baturini</name>
    <dbReference type="NCBI Taxonomy" id="241478"/>
    <lineage>
        <taxon>Eukaryota</taxon>
        <taxon>Metazoa</taxon>
        <taxon>Ecdysozoa</taxon>
        <taxon>Nematoda</taxon>
        <taxon>Enoplea</taxon>
        <taxon>Dorylaimia</taxon>
        <taxon>Dioctophymatida</taxon>
        <taxon>Dioctophymatoidea</taxon>
        <taxon>Soboliphymatidae</taxon>
        <taxon>Soboliphyme</taxon>
    </lineage>
</organism>
<evidence type="ECO:0000313" key="3">
    <source>
        <dbReference type="WBParaSite" id="SBAD_0001338901-mRNA-1"/>
    </source>
</evidence>
<keyword evidence="2" id="KW-1185">Reference proteome</keyword>
<dbReference type="AlphaFoldDB" id="A0A183JAS6"/>
<name>A0A183JAS6_9BILA</name>
<evidence type="ECO:0000313" key="1">
    <source>
        <dbReference type="EMBL" id="VDP53174.1"/>
    </source>
</evidence>
<sequence>MDSWIELNALGSDDSGSSVTLCTDPGLLIDAQRSYCSSHRDSRQR</sequence>
<reference evidence="3" key="1">
    <citation type="submission" date="2016-06" db="UniProtKB">
        <authorList>
            <consortium name="WormBaseParasite"/>
        </authorList>
    </citation>
    <scope>IDENTIFICATION</scope>
</reference>
<protein>
    <submittedName>
        <fullName evidence="3">MBL fold metallo-hydrolase</fullName>
    </submittedName>
</protein>
<accession>A0A183JAS6</accession>
<dbReference type="WBParaSite" id="SBAD_0001338901-mRNA-1">
    <property type="protein sequence ID" value="SBAD_0001338901-mRNA-1"/>
    <property type="gene ID" value="SBAD_0001338901"/>
</dbReference>
<proteinExistence type="predicted"/>
<gene>
    <name evidence="1" type="ORF">SBAD_LOCUS12974</name>
</gene>
<evidence type="ECO:0000313" key="2">
    <source>
        <dbReference type="Proteomes" id="UP000270296"/>
    </source>
</evidence>
<dbReference type="EMBL" id="UZAM01019639">
    <property type="protein sequence ID" value="VDP53174.1"/>
    <property type="molecule type" value="Genomic_DNA"/>
</dbReference>
<reference evidence="1 2" key="2">
    <citation type="submission" date="2018-11" db="EMBL/GenBank/DDBJ databases">
        <authorList>
            <consortium name="Pathogen Informatics"/>
        </authorList>
    </citation>
    <scope>NUCLEOTIDE SEQUENCE [LARGE SCALE GENOMIC DNA]</scope>
</reference>